<dbReference type="AlphaFoldDB" id="A0A8B4VSV5"/>
<sequence>MIEVQYKRDRTTLGNFAYVSEKGIAHKIMFAGMDGNNRRSICRFCFIHDCAKETVIRHIKCANGKAVLAGRLQ</sequence>
<reference evidence="1 2" key="1">
    <citation type="submission" date="2018-08" db="EMBL/GenBank/DDBJ databases">
        <authorList>
            <consortium name="Pathogen Informatics"/>
        </authorList>
    </citation>
    <scope>NUCLEOTIDE SEQUENCE [LARGE SCALE GENOMIC DNA]</scope>
    <source>
        <strain evidence="1 2">EuSCAPE_HU047</strain>
    </source>
</reference>
<comment type="caution">
    <text evidence="1">The sequence shown here is derived from an EMBL/GenBank/DDBJ whole genome shotgun (WGS) entry which is preliminary data.</text>
</comment>
<evidence type="ECO:0000313" key="1">
    <source>
        <dbReference type="EMBL" id="SYR49021.1"/>
    </source>
</evidence>
<proteinExistence type="predicted"/>
<accession>A0A8B4VSV5</accession>
<dbReference type="Proteomes" id="UP000258253">
    <property type="component" value="Unassembled WGS sequence"/>
</dbReference>
<organism evidence="1 2">
    <name type="scientific">Klebsiella pneumoniae</name>
    <dbReference type="NCBI Taxonomy" id="573"/>
    <lineage>
        <taxon>Bacteria</taxon>
        <taxon>Pseudomonadati</taxon>
        <taxon>Pseudomonadota</taxon>
        <taxon>Gammaproteobacteria</taxon>
        <taxon>Enterobacterales</taxon>
        <taxon>Enterobacteriaceae</taxon>
        <taxon>Klebsiella/Raoultella group</taxon>
        <taxon>Klebsiella</taxon>
        <taxon>Klebsiella pneumoniae complex</taxon>
    </lineage>
</organism>
<evidence type="ECO:0000313" key="2">
    <source>
        <dbReference type="Proteomes" id="UP000258253"/>
    </source>
</evidence>
<protein>
    <submittedName>
        <fullName evidence="1">Uncharacterized protein</fullName>
    </submittedName>
</protein>
<gene>
    <name evidence="1" type="ORF">SAMEA3538828_05302</name>
</gene>
<dbReference type="EMBL" id="ULCI01000088">
    <property type="protein sequence ID" value="SYR49021.1"/>
    <property type="molecule type" value="Genomic_DNA"/>
</dbReference>
<name>A0A8B4VSV5_KLEPN</name>